<evidence type="ECO:0000256" key="3">
    <source>
        <dbReference type="ARBA" id="ARBA00007588"/>
    </source>
</evidence>
<reference evidence="17 18" key="1">
    <citation type="submission" date="2017-10" db="EMBL/GenBank/DDBJ databases">
        <title>Draft genome of actinobacteria isolated from guarana (Paullinia cupana (Mart.) Ducke.</title>
        <authorList>
            <person name="Siqueira K.A."/>
            <person name="Liotti R.G."/>
            <person name="Mendes T.A."/>
            <person name="Soares M.A."/>
        </authorList>
    </citation>
    <scope>NUCLEOTIDE SEQUENCE [LARGE SCALE GENOMIC DNA]</scope>
    <source>
        <strain evidence="17 18">199</strain>
    </source>
</reference>
<keyword evidence="9" id="KW-0560">Oxidoreductase</keyword>
<evidence type="ECO:0000256" key="16">
    <source>
        <dbReference type="SAM" id="MobiDB-lite"/>
    </source>
</evidence>
<dbReference type="EC" id="1.14.13.59" evidence="4"/>
<evidence type="ECO:0000256" key="15">
    <source>
        <dbReference type="ARBA" id="ARBA00048407"/>
    </source>
</evidence>
<evidence type="ECO:0000256" key="11">
    <source>
        <dbReference type="ARBA" id="ARBA00029939"/>
    </source>
</evidence>
<dbReference type="Proteomes" id="UP000276379">
    <property type="component" value="Unassembled WGS sequence"/>
</dbReference>
<comment type="pathway">
    <text evidence="2">Siderophore biosynthesis.</text>
</comment>
<evidence type="ECO:0000256" key="7">
    <source>
        <dbReference type="ARBA" id="ARBA00022827"/>
    </source>
</evidence>
<evidence type="ECO:0000256" key="2">
    <source>
        <dbReference type="ARBA" id="ARBA00004924"/>
    </source>
</evidence>
<gene>
    <name evidence="17" type="ORF">CQW44_20530</name>
</gene>
<accession>A0A3R8QAF2</accession>
<keyword evidence="10" id="KW-0503">Monooxygenase</keyword>
<evidence type="ECO:0000256" key="9">
    <source>
        <dbReference type="ARBA" id="ARBA00023002"/>
    </source>
</evidence>
<organism evidence="17 18">
    <name type="scientific">Streptomyces griseofuscus</name>
    <dbReference type="NCBI Taxonomy" id="146922"/>
    <lineage>
        <taxon>Bacteria</taxon>
        <taxon>Bacillati</taxon>
        <taxon>Actinomycetota</taxon>
        <taxon>Actinomycetes</taxon>
        <taxon>Kitasatosporales</taxon>
        <taxon>Streptomycetaceae</taxon>
        <taxon>Streptomyces</taxon>
    </lineage>
</organism>
<dbReference type="AlphaFoldDB" id="A0A3R8QAF2"/>
<evidence type="ECO:0000256" key="12">
    <source>
        <dbReference type="ARBA" id="ARBA00031158"/>
    </source>
</evidence>
<dbReference type="InterPro" id="IPR025700">
    <property type="entry name" value="Lys/Orn_oxygenase"/>
</dbReference>
<dbReference type="Gene3D" id="3.50.50.60">
    <property type="entry name" value="FAD/NAD(P)-binding domain"/>
    <property type="match status" value="1"/>
</dbReference>
<dbReference type="PANTHER" id="PTHR42802:SF1">
    <property type="entry name" value="L-ORNITHINE N(5)-MONOOXYGENASE"/>
    <property type="match status" value="1"/>
</dbReference>
<evidence type="ECO:0000256" key="14">
    <source>
        <dbReference type="ARBA" id="ARBA00032738"/>
    </source>
</evidence>
<evidence type="ECO:0000256" key="4">
    <source>
        <dbReference type="ARBA" id="ARBA00013076"/>
    </source>
</evidence>
<dbReference type="Pfam" id="PF13434">
    <property type="entry name" value="Lys_Orn_oxgnase"/>
    <property type="match status" value="1"/>
</dbReference>
<protein>
    <recommendedName>
        <fullName evidence="5">L-lysine N6-monooxygenase MbtG</fullName>
        <ecNumber evidence="4">1.14.13.59</ecNumber>
    </recommendedName>
    <alternativeName>
        <fullName evidence="14">Lysine 6-N-hydroxylase</fullName>
    </alternativeName>
    <alternativeName>
        <fullName evidence="13">Lysine N6-hydroxylase</fullName>
    </alternativeName>
    <alternativeName>
        <fullName evidence="11">Lysine-N-oxygenase</fullName>
    </alternativeName>
    <alternativeName>
        <fullName evidence="12">Mycobactin synthase protein G</fullName>
    </alternativeName>
</protein>
<evidence type="ECO:0000256" key="8">
    <source>
        <dbReference type="ARBA" id="ARBA00022857"/>
    </source>
</evidence>
<comment type="cofactor">
    <cofactor evidence="1">
        <name>FAD</name>
        <dbReference type="ChEBI" id="CHEBI:57692"/>
    </cofactor>
</comment>
<comment type="catalytic activity">
    <reaction evidence="15">
        <text>L-lysine + NADPH + O2 = N(6)-hydroxy-L-lysine + NADP(+) + H2O</text>
        <dbReference type="Rhea" id="RHEA:23228"/>
        <dbReference type="ChEBI" id="CHEBI:15377"/>
        <dbReference type="ChEBI" id="CHEBI:15379"/>
        <dbReference type="ChEBI" id="CHEBI:32551"/>
        <dbReference type="ChEBI" id="CHEBI:57783"/>
        <dbReference type="ChEBI" id="CHEBI:57820"/>
        <dbReference type="ChEBI" id="CHEBI:58349"/>
        <dbReference type="EC" id="1.14.13.59"/>
    </reaction>
</comment>
<dbReference type="EMBL" id="PDES01000009">
    <property type="protein sequence ID" value="RRQ84479.1"/>
    <property type="molecule type" value="Genomic_DNA"/>
</dbReference>
<dbReference type="InterPro" id="IPR036188">
    <property type="entry name" value="FAD/NAD-bd_sf"/>
</dbReference>
<dbReference type="SUPFAM" id="SSF50475">
    <property type="entry name" value="FMN-binding split barrel"/>
    <property type="match status" value="1"/>
</dbReference>
<dbReference type="GO" id="GO:0047091">
    <property type="term" value="F:L-lysine 6-monooxygenase (NADPH) activity"/>
    <property type="evidence" value="ECO:0007669"/>
    <property type="project" value="UniProtKB-EC"/>
</dbReference>
<keyword evidence="7" id="KW-0274">FAD</keyword>
<evidence type="ECO:0000256" key="10">
    <source>
        <dbReference type="ARBA" id="ARBA00023033"/>
    </source>
</evidence>
<dbReference type="GO" id="GO:0006879">
    <property type="term" value="P:intracellular iron ion homeostasis"/>
    <property type="evidence" value="ECO:0007669"/>
    <property type="project" value="TreeGrafter"/>
</dbReference>
<dbReference type="Gene3D" id="2.30.110.10">
    <property type="entry name" value="Electron Transport, Fmn-binding Protein, Chain A"/>
    <property type="match status" value="1"/>
</dbReference>
<name>A0A3R8QAF2_9ACTN</name>
<evidence type="ECO:0000313" key="18">
    <source>
        <dbReference type="Proteomes" id="UP000276379"/>
    </source>
</evidence>
<comment type="caution">
    <text evidence="17">The sequence shown here is derived from an EMBL/GenBank/DDBJ whole genome shotgun (WGS) entry which is preliminary data.</text>
</comment>
<keyword evidence="8" id="KW-0521">NADP</keyword>
<feature type="region of interest" description="Disordered" evidence="16">
    <location>
        <begin position="1"/>
        <end position="36"/>
    </location>
</feature>
<proteinExistence type="inferred from homology"/>
<evidence type="ECO:0000313" key="17">
    <source>
        <dbReference type="EMBL" id="RRQ84479.1"/>
    </source>
</evidence>
<keyword evidence="18" id="KW-1185">Reference proteome</keyword>
<dbReference type="InterPro" id="IPR012349">
    <property type="entry name" value="Split_barrel_FMN-bd"/>
</dbReference>
<sequence>MTTGTSPISPRSRVASVSEGPRGAGCSTVQHSRTRRSGGAGIISESACAPADCSRGVVVRNEDPALDGTDRTGTTWERPYDLLGIGFGPSNLALAACAREQNLPLSCLFVERSDGVAWHPGMLIDGARMQISFLKDLVSLRNPASPYSFLQYTKAKGRLEQFVNLNEFRPTRYEYDDYLKWVAQDFADQVRYGTQVNRVTPVTAPDGETLSLFAVETEEVATGRRRTLYTRNLVHAGGGRASRPAGVADVPTVVHSSEFLTRFPAQFKEDDAPYRFVVAGGGQSAGEIAEYLLSHYDRAEVHMVVSGYTLQPTDNSPFVNEQFYSTSADSFYHLDAEHRAVVADQLKDANYGVVREDLLDRLFNTDYLDRVKGRRRLHIHSFSRLGAVREDGEALVATLEGRLEERSDERLVCDGVVLATGYDRSLAPDIFADVLPHLVTADTGHVSLTRHYRARTTPELRAGLYLQGYGEGQFGLGDTLLSLLPFRSKEIVDDIADRVPAAMIGGCPVVSARTTAPRPVTAAVAPTSATAAPTSLTTAPDAVGYPPSWYLEHDQEKLYALMERFRFATLISARSGDEPFATHLPLILDRSRGVLFGHLDRANAHATLIDGRRMLAVFHGPNAYMPPSLFESDPLPTWNSMSVHVRGRVRAVADHGALVRGLIGIAEHSEPDNRLRPDDPRIDRIIGGIVGFEFEIEELVGRFKLSQDRDETDRRHAAVALARASERGERDFVEYAVGLSLITEDDPRDLAARPLSPLTIGGMHE</sequence>
<evidence type="ECO:0000256" key="5">
    <source>
        <dbReference type="ARBA" id="ARBA00016406"/>
    </source>
</evidence>
<evidence type="ECO:0000256" key="13">
    <source>
        <dbReference type="ARBA" id="ARBA00032493"/>
    </source>
</evidence>
<dbReference type="Pfam" id="PF04299">
    <property type="entry name" value="FMN_bind_2"/>
    <property type="match status" value="1"/>
</dbReference>
<dbReference type="PANTHER" id="PTHR42802">
    <property type="entry name" value="MONOOXYGENASE"/>
    <property type="match status" value="1"/>
</dbReference>
<evidence type="ECO:0000256" key="6">
    <source>
        <dbReference type="ARBA" id="ARBA00022630"/>
    </source>
</evidence>
<dbReference type="InterPro" id="IPR007396">
    <property type="entry name" value="TR_PAI2-type"/>
</dbReference>
<evidence type="ECO:0000256" key="1">
    <source>
        <dbReference type="ARBA" id="ARBA00001974"/>
    </source>
</evidence>
<comment type="similarity">
    <text evidence="3">Belongs to the lysine N(6)-hydroxylase/L-ornithine N(5)-oxygenase family.</text>
</comment>
<keyword evidence="6" id="KW-0285">Flavoprotein</keyword>
<dbReference type="SUPFAM" id="SSF51905">
    <property type="entry name" value="FAD/NAD(P)-binding domain"/>
    <property type="match status" value="1"/>
</dbReference>